<keyword evidence="1" id="KW-0472">Membrane</keyword>
<evidence type="ECO:0000313" key="3">
    <source>
        <dbReference type="Proteomes" id="UP000198304"/>
    </source>
</evidence>
<feature type="transmembrane region" description="Helical" evidence="1">
    <location>
        <begin position="6"/>
        <end position="32"/>
    </location>
</feature>
<feature type="transmembrane region" description="Helical" evidence="1">
    <location>
        <begin position="122"/>
        <end position="143"/>
    </location>
</feature>
<protein>
    <recommendedName>
        <fullName evidence="4">ABC transporter permease</fullName>
    </recommendedName>
</protein>
<keyword evidence="1" id="KW-0812">Transmembrane</keyword>
<feature type="transmembrane region" description="Helical" evidence="1">
    <location>
        <begin position="44"/>
        <end position="77"/>
    </location>
</feature>
<evidence type="ECO:0008006" key="4">
    <source>
        <dbReference type="Google" id="ProtNLM"/>
    </source>
</evidence>
<dbReference type="OrthoDB" id="5503441at2"/>
<feature type="transmembrane region" description="Helical" evidence="1">
    <location>
        <begin position="180"/>
        <end position="199"/>
    </location>
</feature>
<dbReference type="EMBL" id="FZOJ01000042">
    <property type="protein sequence ID" value="SNT12596.1"/>
    <property type="molecule type" value="Genomic_DNA"/>
</dbReference>
<organism evidence="2 3">
    <name type="scientific">Anaerovirgula multivorans</name>
    <dbReference type="NCBI Taxonomy" id="312168"/>
    <lineage>
        <taxon>Bacteria</taxon>
        <taxon>Bacillati</taxon>
        <taxon>Bacillota</taxon>
        <taxon>Clostridia</taxon>
        <taxon>Peptostreptococcales</taxon>
        <taxon>Natronincolaceae</taxon>
        <taxon>Anaerovirgula</taxon>
    </lineage>
</organism>
<proteinExistence type="predicted"/>
<dbReference type="Proteomes" id="UP000198304">
    <property type="component" value="Unassembled WGS sequence"/>
</dbReference>
<dbReference type="AlphaFoldDB" id="A0A239K2I3"/>
<evidence type="ECO:0000313" key="2">
    <source>
        <dbReference type="EMBL" id="SNT12596.1"/>
    </source>
</evidence>
<keyword evidence="1" id="KW-1133">Transmembrane helix</keyword>
<reference evidence="2 3" key="1">
    <citation type="submission" date="2017-06" db="EMBL/GenBank/DDBJ databases">
        <authorList>
            <person name="Kim H.J."/>
            <person name="Triplett B.A."/>
        </authorList>
    </citation>
    <scope>NUCLEOTIDE SEQUENCE [LARGE SCALE GENOMIC DNA]</scope>
    <source>
        <strain evidence="2 3">SCA</strain>
    </source>
</reference>
<evidence type="ECO:0000256" key="1">
    <source>
        <dbReference type="SAM" id="Phobius"/>
    </source>
</evidence>
<keyword evidence="3" id="KW-1185">Reference proteome</keyword>
<sequence>MNKYKSFYVPFFFLILSIFGILAANVSMDFILGQLYSRFVRNAIFLLALIIPIISGMGINFAITIGAIAAQIGLVIVIDMGLPGGSALLLSTVISIGLAIIFGNIVGVLLNKAKGKEMIASIVIGFLGTNLYQLIFMVGYGTVITPFNEDILLTRGIGVKSMLDCGNFKTLFAEIMPIKIGDTTGSLLPIIVVCILAFIV</sequence>
<accession>A0A239K2I3</accession>
<feature type="transmembrane region" description="Helical" evidence="1">
    <location>
        <begin position="89"/>
        <end position="110"/>
    </location>
</feature>
<gene>
    <name evidence="2" type="ORF">SAMN05446037_104228</name>
</gene>
<dbReference type="RefSeq" id="WP_089285227.1">
    <property type="nucleotide sequence ID" value="NZ_FZOJ01000042.1"/>
</dbReference>
<name>A0A239K2I3_9FIRM</name>